<dbReference type="RefSeq" id="WP_184452704.1">
    <property type="nucleotide sequence ID" value="NZ_JACIFV010000001.1"/>
</dbReference>
<reference evidence="1 2" key="1">
    <citation type="submission" date="2020-08" db="EMBL/GenBank/DDBJ databases">
        <title>Genomic Encyclopedia of Type Strains, Phase IV (KMG-V): Genome sequencing to study the core and pangenomes of soil and plant-associated prokaryotes.</title>
        <authorList>
            <person name="Whitman W."/>
        </authorList>
    </citation>
    <scope>NUCLEOTIDE SEQUENCE [LARGE SCALE GENOMIC DNA]</scope>
    <source>
        <strain evidence="1 2">SEMIA 4074</strain>
    </source>
</reference>
<proteinExistence type="predicted"/>
<keyword evidence="2" id="KW-1185">Reference proteome</keyword>
<evidence type="ECO:0000313" key="2">
    <source>
        <dbReference type="Proteomes" id="UP000524492"/>
    </source>
</evidence>
<dbReference type="EMBL" id="JACIFV010000001">
    <property type="protein sequence ID" value="MBB4190016.1"/>
    <property type="molecule type" value="Genomic_DNA"/>
</dbReference>
<evidence type="ECO:0008006" key="3">
    <source>
        <dbReference type="Google" id="ProtNLM"/>
    </source>
</evidence>
<comment type="caution">
    <text evidence="1">The sequence shown here is derived from an EMBL/GenBank/DDBJ whole genome shotgun (WGS) entry which is preliminary data.</text>
</comment>
<organism evidence="1 2">
    <name type="scientific">Rhizobium aethiopicum</name>
    <dbReference type="NCBI Taxonomy" id="1138170"/>
    <lineage>
        <taxon>Bacteria</taxon>
        <taxon>Pseudomonadati</taxon>
        <taxon>Pseudomonadota</taxon>
        <taxon>Alphaproteobacteria</taxon>
        <taxon>Hyphomicrobiales</taxon>
        <taxon>Rhizobiaceae</taxon>
        <taxon>Rhizobium/Agrobacterium group</taxon>
        <taxon>Rhizobium</taxon>
    </lineage>
</organism>
<dbReference type="Proteomes" id="UP000524492">
    <property type="component" value="Unassembled WGS sequence"/>
</dbReference>
<gene>
    <name evidence="1" type="ORF">GGD53_000132</name>
</gene>
<evidence type="ECO:0000313" key="1">
    <source>
        <dbReference type="EMBL" id="MBB4190016.1"/>
    </source>
</evidence>
<accession>A0A7W6MCI2</accession>
<name>A0A7W6MCI2_9HYPH</name>
<sequence length="207" mass="22997">MNPYNAKGRATRGAVCLASERFKPFGTVRCSNPPFFRCQLARDLGCILDVDDDVVAWCCRPHGMDAALDEIEWQGPPPDFMVTYPNGKELYLHAVEDVGDPEVTEAAACRKLWHRFVKATDIRVGYRLQNARDLLRYAAYQTPLGDRIRLLAALEHEGSATVAECLSIFREVSPIAGLSSLILNRVVTVDLDAELIAPHTPVRVFGI</sequence>
<protein>
    <recommendedName>
        <fullName evidence="3">TnsA endonuclease N terminal</fullName>
    </recommendedName>
</protein>
<dbReference type="AlphaFoldDB" id="A0A7W6MCI2"/>